<feature type="region of interest" description="Disordered" evidence="1">
    <location>
        <begin position="20"/>
        <end position="46"/>
    </location>
</feature>
<name>A0A6J6ZKZ1_9ZZZZ</name>
<gene>
    <name evidence="2" type="ORF">UFOPK3001_02206</name>
</gene>
<accession>A0A6J6ZKZ1</accession>
<proteinExistence type="predicted"/>
<protein>
    <submittedName>
        <fullName evidence="2">Unannotated protein</fullName>
    </submittedName>
</protein>
<evidence type="ECO:0000313" key="2">
    <source>
        <dbReference type="EMBL" id="CAB4821445.1"/>
    </source>
</evidence>
<dbReference type="EMBL" id="CAFAAJ010000193">
    <property type="protein sequence ID" value="CAB4821445.1"/>
    <property type="molecule type" value="Genomic_DNA"/>
</dbReference>
<organism evidence="2">
    <name type="scientific">freshwater metagenome</name>
    <dbReference type="NCBI Taxonomy" id="449393"/>
    <lineage>
        <taxon>unclassified sequences</taxon>
        <taxon>metagenomes</taxon>
        <taxon>ecological metagenomes</taxon>
    </lineage>
</organism>
<dbReference type="AlphaFoldDB" id="A0A6J6ZKZ1"/>
<reference evidence="2" key="1">
    <citation type="submission" date="2020-05" db="EMBL/GenBank/DDBJ databases">
        <authorList>
            <person name="Chiriac C."/>
            <person name="Salcher M."/>
            <person name="Ghai R."/>
            <person name="Kavagutti S V."/>
        </authorList>
    </citation>
    <scope>NUCLEOTIDE SEQUENCE</scope>
</reference>
<evidence type="ECO:0000256" key="1">
    <source>
        <dbReference type="SAM" id="MobiDB-lite"/>
    </source>
</evidence>
<sequence>MPASNSTIRKSRRVVIGVPKRSPRRRTISSEKRSTMSSALAVPGTPLGTRSLIDSTAVLDPEVTVVQMGSGSVLLMS</sequence>